<dbReference type="HOGENOM" id="CLU_1727717_0_0_10"/>
<protein>
    <submittedName>
        <fullName evidence="1">Uncharacterized protein</fullName>
    </submittedName>
</protein>
<reference evidence="1 2" key="2">
    <citation type="journal article" date="2012" name="Stand. Genomic Sci.">
        <title>Complete genome sequence of the facultatively anaerobic, appendaged bacterium Muricauda ruestringensis type strain (B1(T)).</title>
        <authorList>
            <person name="Huntemann M."/>
            <person name="Teshima H."/>
            <person name="Lapidus A."/>
            <person name="Nolan M."/>
            <person name="Lucas S."/>
            <person name="Hammon N."/>
            <person name="Deshpande S."/>
            <person name="Cheng J.F."/>
            <person name="Tapia R."/>
            <person name="Goodwin L.A."/>
            <person name="Pitluck S."/>
            <person name="Liolios K."/>
            <person name="Pagani I."/>
            <person name="Ivanova N."/>
            <person name="Mavromatis K."/>
            <person name="Mikhailova N."/>
            <person name="Pati A."/>
            <person name="Chen A."/>
            <person name="Palaniappan K."/>
            <person name="Land M."/>
            <person name="Hauser L."/>
            <person name="Pan C."/>
            <person name="Brambilla E.M."/>
            <person name="Rohde M."/>
            <person name="Spring S."/>
            <person name="Goker M."/>
            <person name="Detter J.C."/>
            <person name="Bristow J."/>
            <person name="Eisen J.A."/>
            <person name="Markowitz V."/>
            <person name="Hugenholtz P."/>
            <person name="Kyrpides N.C."/>
            <person name="Klenk H.P."/>
            <person name="Woyke T."/>
        </authorList>
    </citation>
    <scope>NUCLEOTIDE SEQUENCE [LARGE SCALE GENOMIC DNA]</scope>
    <source>
        <strain evidence="2">DSM 13258 / LMG 19739 / B1</strain>
    </source>
</reference>
<proteinExistence type="predicted"/>
<dbReference type="OrthoDB" id="1348281at2"/>
<dbReference type="Proteomes" id="UP000008908">
    <property type="component" value="Chromosome"/>
</dbReference>
<evidence type="ECO:0000313" key="1">
    <source>
        <dbReference type="EMBL" id="AEM69945.1"/>
    </source>
</evidence>
<dbReference type="RefSeq" id="WP_014032227.1">
    <property type="nucleotide sequence ID" value="NC_015945.1"/>
</dbReference>
<dbReference type="EMBL" id="CP002999">
    <property type="protein sequence ID" value="AEM69945.1"/>
    <property type="molecule type" value="Genomic_DNA"/>
</dbReference>
<dbReference type="AlphaFoldDB" id="G2PKW6"/>
<sequence length="148" mass="17123">MAINPFTVLYFPTFYFKKGGSKPKYFIPIYIENNKLVVASLPTSQDFIPDDIKVSGCMEYPERCISCYLFPNGKELCDDTGFSFPLDTFIYLDEIDDYDLKTFESVYPVEGIDYHILGSIKPIIKEELLNCIKNSSRVKRKIKKLIFP</sequence>
<dbReference type="KEGG" id="mrs:Murru_0898"/>
<gene>
    <name evidence="1" type="ordered locus">Murru_0898</name>
</gene>
<keyword evidence="2" id="KW-1185">Reference proteome</keyword>
<name>G2PKW6_ALLRU</name>
<accession>G2PKW6</accession>
<dbReference type="eggNOG" id="ENOG50344KY">
    <property type="taxonomic scope" value="Bacteria"/>
</dbReference>
<evidence type="ECO:0000313" key="2">
    <source>
        <dbReference type="Proteomes" id="UP000008908"/>
    </source>
</evidence>
<organism evidence="1 2">
    <name type="scientific">Allomuricauda ruestringensis (strain DSM 13258 / CIP 107369 / LMG 19739 / B1)</name>
    <name type="common">Muricauda ruestringensis</name>
    <dbReference type="NCBI Taxonomy" id="886377"/>
    <lineage>
        <taxon>Bacteria</taxon>
        <taxon>Pseudomonadati</taxon>
        <taxon>Bacteroidota</taxon>
        <taxon>Flavobacteriia</taxon>
        <taxon>Flavobacteriales</taxon>
        <taxon>Flavobacteriaceae</taxon>
        <taxon>Flagellimonas</taxon>
    </lineage>
</organism>
<reference evidence="2" key="1">
    <citation type="submission" date="2011-08" db="EMBL/GenBank/DDBJ databases">
        <title>The complete genome of Muricauda ruestringensis DSM 13258.</title>
        <authorList>
            <person name="Lucas S."/>
            <person name="Han J."/>
            <person name="Lapidus A."/>
            <person name="Bruce D."/>
            <person name="Goodwin L."/>
            <person name="Pitluck S."/>
            <person name="Peters L."/>
            <person name="Kyrpides N."/>
            <person name="Mavromatis K."/>
            <person name="Ivanova N."/>
            <person name="Ovchinnikova G."/>
            <person name="Teshima H."/>
            <person name="Detter J.C."/>
            <person name="Tapia R."/>
            <person name="Han C."/>
            <person name="Land M."/>
            <person name="Hauser L."/>
            <person name="Markowitz V."/>
            <person name="Cheng J.-F."/>
            <person name="Hugenholtz P."/>
            <person name="Woyke T."/>
            <person name="Wu D."/>
            <person name="Spring S."/>
            <person name="Schroeder M."/>
            <person name="Brambilla E."/>
            <person name="Klenk H.-P."/>
            <person name="Eisen J.A."/>
        </authorList>
    </citation>
    <scope>NUCLEOTIDE SEQUENCE [LARGE SCALE GENOMIC DNA]</scope>
    <source>
        <strain evidence="2">DSM 13258 / LMG 19739 / B1</strain>
    </source>
</reference>